<dbReference type="Gene3D" id="3.30.565.10">
    <property type="entry name" value="Histidine kinase-like ATPase, C-terminal domain"/>
    <property type="match status" value="1"/>
</dbReference>
<dbReference type="OMA" id="NKWPMFY"/>
<dbReference type="KEGG" id="dsq:DICSQDRAFT_58321"/>
<dbReference type="Gene3D" id="3.30.1540.20">
    <property type="entry name" value="MutL, C-terminal domain, dimerisation subdomain"/>
    <property type="match status" value="1"/>
</dbReference>
<feature type="domain" description="MutL C-terminal dimerisation" evidence="4">
    <location>
        <begin position="604"/>
        <end position="827"/>
    </location>
</feature>
<evidence type="ECO:0000259" key="5">
    <source>
        <dbReference type="SMART" id="SM01340"/>
    </source>
</evidence>
<dbReference type="HOGENOM" id="CLU_005415_1_0_1"/>
<dbReference type="InterPro" id="IPR038973">
    <property type="entry name" value="MutL/Mlh/Pms-like"/>
</dbReference>
<protein>
    <recommendedName>
        <fullName evidence="8">MutL C-terminal dimerisation domain-containing protein</fullName>
    </recommendedName>
</protein>
<dbReference type="InterPro" id="IPR037198">
    <property type="entry name" value="MutL_C_sf"/>
</dbReference>
<evidence type="ECO:0000313" key="6">
    <source>
        <dbReference type="EMBL" id="EJF62378.1"/>
    </source>
</evidence>
<dbReference type="SMART" id="SM01340">
    <property type="entry name" value="DNA_mis_repair"/>
    <property type="match status" value="1"/>
</dbReference>
<keyword evidence="2" id="KW-0227">DNA damage</keyword>
<feature type="domain" description="DNA mismatch repair protein S5" evidence="5">
    <location>
        <begin position="241"/>
        <end position="382"/>
    </location>
</feature>
<accession>R7T241</accession>
<comment type="similarity">
    <text evidence="1">Belongs to the DNA mismatch repair MutL/HexB family.</text>
</comment>
<dbReference type="PROSITE" id="PS00058">
    <property type="entry name" value="DNA_MISMATCH_REPAIR_1"/>
    <property type="match status" value="1"/>
</dbReference>
<dbReference type="GO" id="GO:0016887">
    <property type="term" value="F:ATP hydrolysis activity"/>
    <property type="evidence" value="ECO:0007669"/>
    <property type="project" value="InterPro"/>
</dbReference>
<dbReference type="Pfam" id="PF13589">
    <property type="entry name" value="HATPase_c_3"/>
    <property type="match status" value="1"/>
</dbReference>
<organism evidence="6 7">
    <name type="scientific">Dichomitus squalens (strain LYAD-421)</name>
    <name type="common">Western red white-rot fungus</name>
    <dbReference type="NCBI Taxonomy" id="732165"/>
    <lineage>
        <taxon>Eukaryota</taxon>
        <taxon>Fungi</taxon>
        <taxon>Dikarya</taxon>
        <taxon>Basidiomycota</taxon>
        <taxon>Agaricomycotina</taxon>
        <taxon>Agaricomycetes</taxon>
        <taxon>Polyporales</taxon>
        <taxon>Polyporaceae</taxon>
        <taxon>Dichomitus</taxon>
    </lineage>
</organism>
<evidence type="ECO:0000256" key="3">
    <source>
        <dbReference type="SAM" id="MobiDB-lite"/>
    </source>
</evidence>
<proteinExistence type="inferred from homology"/>
<dbReference type="PANTHER" id="PTHR10073:SF47">
    <property type="entry name" value="DNA MISMATCH REPAIR PROTEIN MLH3"/>
    <property type="match status" value="1"/>
</dbReference>
<dbReference type="GO" id="GO:0032300">
    <property type="term" value="C:mismatch repair complex"/>
    <property type="evidence" value="ECO:0007669"/>
    <property type="project" value="InterPro"/>
</dbReference>
<dbReference type="SUPFAM" id="SSF54211">
    <property type="entry name" value="Ribosomal protein S5 domain 2-like"/>
    <property type="match status" value="1"/>
</dbReference>
<dbReference type="InterPro" id="IPR014721">
    <property type="entry name" value="Ribsml_uS5_D2-typ_fold_subgr"/>
</dbReference>
<dbReference type="OrthoDB" id="429932at2759"/>
<dbReference type="Pfam" id="PF01119">
    <property type="entry name" value="DNA_mis_repair"/>
    <property type="match status" value="1"/>
</dbReference>
<evidence type="ECO:0000313" key="7">
    <source>
        <dbReference type="Proteomes" id="UP000053319"/>
    </source>
</evidence>
<dbReference type="InterPro" id="IPR020568">
    <property type="entry name" value="Ribosomal_Su5_D2-typ_SF"/>
</dbReference>
<dbReference type="SUPFAM" id="SSF55874">
    <property type="entry name" value="ATPase domain of HSP90 chaperone/DNA topoisomerase II/histidine kinase"/>
    <property type="match status" value="1"/>
</dbReference>
<dbReference type="SMART" id="SM00853">
    <property type="entry name" value="MutL_C"/>
    <property type="match status" value="1"/>
</dbReference>
<dbReference type="GO" id="GO:0005524">
    <property type="term" value="F:ATP binding"/>
    <property type="evidence" value="ECO:0007669"/>
    <property type="project" value="InterPro"/>
</dbReference>
<dbReference type="Proteomes" id="UP000053319">
    <property type="component" value="Unassembled WGS sequence"/>
</dbReference>
<sequence length="885" mass="96996">MLATGAATNAGNVSHITSLPPSTKTKLRSAQILTSLPQLVSELVQNSLDAGARNIEISIDPEDWECWVRDDGTGISRDGLAVLASGPEAGRYGTSKAYNTASSLDEVNNFGFRGEALASIANLCCLEITSRTKESSESWTVIMKGGQTLYTGPSTRWRRETSGTVVSVRDAFYNLPIRRKAHPNCARTVELVRKDVEALALVFPDICFAMENVQKTKDATRAKAKTRLLTVPKTSSSLLTFRHLYGKALATHVEEIDQSYAEMNLEGFVSLDGAYSKAYQFLYINRHPLETCSLHRSVEGIFARTSFYKHVRRQTILMLTHLRSAGRRSPRKVEKKPVYVLNLTIPPRFIDNTVEPSKAAVQLQNSASATAFLSSVVESVLIRHGFLPRRPQKPVLNPGKPSPRKKRKLTHVGVSDRSGTSVAHHLNRSSSQPVLVPTRTDGLLWHESAPEILDPSDGGLIVGESEDAPDITWKNPATGEVFVVDARTGNSFPQHIAAGASSDAVSGGPLTRARLSLGGFDAAKTSAAPGWISNALEANDAYKLVERKIPVLGPSIEFAQRRVSERCSEGVSIRKYAHPQPFSQLWDGSNLTRFSKDDLRGARILGQVDRKFIACVFSTTTDNETEPTDIQREGGGALVLIDQHAADERIRVERFLRGLCEGFLSHPCRPVPIRSERDVLEGGVRTRKLDPPVQILLTGPEAERIAGSHDVRKVFNRWGLAFSVPSAPSTNALAADSGAEHASYVQVPVGAVPEVVADKLLTGEELRDLVRGFLARLESDGILEVMSLREDDDVSNWQKALRWCPRELVELINSKACRGAIMFNDTLTFEQCKALVAKLCETDLPFQCAHGRPSLVPLVDTSGARNMAGLRPGPGIDWGEFMRHR</sequence>
<dbReference type="EMBL" id="JH719406">
    <property type="protein sequence ID" value="EJF62378.1"/>
    <property type="molecule type" value="Genomic_DNA"/>
</dbReference>
<gene>
    <name evidence="6" type="ORF">DICSQDRAFT_58321</name>
</gene>
<feature type="region of interest" description="Disordered" evidence="3">
    <location>
        <begin position="1"/>
        <end position="21"/>
    </location>
</feature>
<evidence type="ECO:0000256" key="2">
    <source>
        <dbReference type="ARBA" id="ARBA00022763"/>
    </source>
</evidence>
<dbReference type="InterPro" id="IPR036890">
    <property type="entry name" value="HATPase_C_sf"/>
</dbReference>
<dbReference type="InterPro" id="IPR042120">
    <property type="entry name" value="MutL_C_dimsub"/>
</dbReference>
<dbReference type="RefSeq" id="XP_007365090.1">
    <property type="nucleotide sequence ID" value="XM_007365028.1"/>
</dbReference>
<dbReference type="GO" id="GO:0140664">
    <property type="term" value="F:ATP-dependent DNA damage sensor activity"/>
    <property type="evidence" value="ECO:0007669"/>
    <property type="project" value="InterPro"/>
</dbReference>
<name>R7T241_DICSQ</name>
<evidence type="ECO:0000256" key="1">
    <source>
        <dbReference type="ARBA" id="ARBA00006082"/>
    </source>
</evidence>
<dbReference type="GeneID" id="18842806"/>
<dbReference type="InterPro" id="IPR014762">
    <property type="entry name" value="DNA_mismatch_repair_CS"/>
</dbReference>
<evidence type="ECO:0000259" key="4">
    <source>
        <dbReference type="SMART" id="SM00853"/>
    </source>
</evidence>
<dbReference type="InterPro" id="IPR013507">
    <property type="entry name" value="DNA_mismatch_S5_2-like"/>
</dbReference>
<dbReference type="InterPro" id="IPR014790">
    <property type="entry name" value="MutL_C"/>
</dbReference>
<dbReference type="GO" id="GO:0030983">
    <property type="term" value="F:mismatched DNA binding"/>
    <property type="evidence" value="ECO:0007669"/>
    <property type="project" value="InterPro"/>
</dbReference>
<evidence type="ECO:0008006" key="8">
    <source>
        <dbReference type="Google" id="ProtNLM"/>
    </source>
</evidence>
<dbReference type="SUPFAM" id="SSF118116">
    <property type="entry name" value="DNA mismatch repair protein MutL"/>
    <property type="match status" value="1"/>
</dbReference>
<dbReference type="GO" id="GO:0061982">
    <property type="term" value="P:meiosis I cell cycle process"/>
    <property type="evidence" value="ECO:0007669"/>
    <property type="project" value="UniProtKB-ARBA"/>
</dbReference>
<dbReference type="Gene3D" id="3.30.230.10">
    <property type="match status" value="1"/>
</dbReference>
<dbReference type="PANTHER" id="PTHR10073">
    <property type="entry name" value="DNA MISMATCH REPAIR PROTEIN MLH, PMS, MUTL"/>
    <property type="match status" value="1"/>
</dbReference>
<dbReference type="AlphaFoldDB" id="R7T241"/>
<dbReference type="GO" id="GO:0006298">
    <property type="term" value="P:mismatch repair"/>
    <property type="evidence" value="ECO:0007669"/>
    <property type="project" value="InterPro"/>
</dbReference>
<reference evidence="6 7" key="1">
    <citation type="journal article" date="2012" name="Science">
        <title>The Paleozoic origin of enzymatic lignin decomposition reconstructed from 31 fungal genomes.</title>
        <authorList>
            <person name="Floudas D."/>
            <person name="Binder M."/>
            <person name="Riley R."/>
            <person name="Barry K."/>
            <person name="Blanchette R.A."/>
            <person name="Henrissat B."/>
            <person name="Martinez A.T."/>
            <person name="Otillar R."/>
            <person name="Spatafora J.W."/>
            <person name="Yadav J.S."/>
            <person name="Aerts A."/>
            <person name="Benoit I."/>
            <person name="Boyd A."/>
            <person name="Carlson A."/>
            <person name="Copeland A."/>
            <person name="Coutinho P.M."/>
            <person name="de Vries R.P."/>
            <person name="Ferreira P."/>
            <person name="Findley K."/>
            <person name="Foster B."/>
            <person name="Gaskell J."/>
            <person name="Glotzer D."/>
            <person name="Gorecki P."/>
            <person name="Heitman J."/>
            <person name="Hesse C."/>
            <person name="Hori C."/>
            <person name="Igarashi K."/>
            <person name="Jurgens J.A."/>
            <person name="Kallen N."/>
            <person name="Kersten P."/>
            <person name="Kohler A."/>
            <person name="Kuees U."/>
            <person name="Kumar T.K.A."/>
            <person name="Kuo A."/>
            <person name="LaButti K."/>
            <person name="Larrondo L.F."/>
            <person name="Lindquist E."/>
            <person name="Ling A."/>
            <person name="Lombard V."/>
            <person name="Lucas S."/>
            <person name="Lundell T."/>
            <person name="Martin R."/>
            <person name="McLaughlin D.J."/>
            <person name="Morgenstern I."/>
            <person name="Morin E."/>
            <person name="Murat C."/>
            <person name="Nagy L.G."/>
            <person name="Nolan M."/>
            <person name="Ohm R.A."/>
            <person name="Patyshakuliyeva A."/>
            <person name="Rokas A."/>
            <person name="Ruiz-Duenas F.J."/>
            <person name="Sabat G."/>
            <person name="Salamov A."/>
            <person name="Samejima M."/>
            <person name="Schmutz J."/>
            <person name="Slot J.C."/>
            <person name="St John F."/>
            <person name="Stenlid J."/>
            <person name="Sun H."/>
            <person name="Sun S."/>
            <person name="Syed K."/>
            <person name="Tsang A."/>
            <person name="Wiebenga A."/>
            <person name="Young D."/>
            <person name="Pisabarro A."/>
            <person name="Eastwood D.C."/>
            <person name="Martin F."/>
            <person name="Cullen D."/>
            <person name="Grigoriev I.V."/>
            <person name="Hibbett D.S."/>
        </authorList>
    </citation>
    <scope>NUCLEOTIDE SEQUENCE [LARGE SCALE GENOMIC DNA]</scope>
    <source>
        <strain evidence="6 7">LYAD-421 SS1</strain>
    </source>
</reference>
<feature type="region of interest" description="Disordered" evidence="3">
    <location>
        <begin position="390"/>
        <end position="434"/>
    </location>
</feature>